<name>A0A0A1X918_ZEUCU</name>
<evidence type="ECO:0000256" key="1">
    <source>
        <dbReference type="ARBA" id="ARBA00004370"/>
    </source>
</evidence>
<feature type="transmembrane region" description="Helical" evidence="6">
    <location>
        <begin position="320"/>
        <end position="337"/>
    </location>
</feature>
<feature type="transmembrane region" description="Helical" evidence="6">
    <location>
        <begin position="349"/>
        <end position="368"/>
    </location>
</feature>
<keyword evidence="3 5" id="KW-0808">Transferase</keyword>
<keyword evidence="6" id="KW-1133">Transmembrane helix</keyword>
<dbReference type="EMBL" id="GBXI01002970">
    <property type="protein sequence ID" value="JAD11322.1"/>
    <property type="molecule type" value="Transcribed_RNA"/>
</dbReference>
<dbReference type="EMBL" id="GBXI01007057">
    <property type="protein sequence ID" value="JAD07235.1"/>
    <property type="molecule type" value="Transcribed_RNA"/>
</dbReference>
<reference evidence="7" key="1">
    <citation type="submission" date="2014-11" db="EMBL/GenBank/DDBJ databases">
        <authorList>
            <person name="Geib S."/>
        </authorList>
    </citation>
    <scope>NUCLEOTIDE SEQUENCE</scope>
</reference>
<feature type="transmembrane region" description="Helical" evidence="6">
    <location>
        <begin position="149"/>
        <end position="167"/>
    </location>
</feature>
<dbReference type="Gene3D" id="1.20.120.1760">
    <property type="match status" value="1"/>
</dbReference>
<dbReference type="InterPro" id="IPR048254">
    <property type="entry name" value="CDP_ALCOHOL_P_TRANSF_CS"/>
</dbReference>
<dbReference type="InterPro" id="IPR000462">
    <property type="entry name" value="CDP-OH_P_trans"/>
</dbReference>
<evidence type="ECO:0000256" key="3">
    <source>
        <dbReference type="ARBA" id="ARBA00022679"/>
    </source>
</evidence>
<dbReference type="FunFam" id="1.20.120.1760:FF:000016">
    <property type="entry name" value="ethanolaminephosphotransferase 1"/>
    <property type="match status" value="1"/>
</dbReference>
<dbReference type="GO" id="GO:0004307">
    <property type="term" value="F:ethanolaminephosphotransferase activity"/>
    <property type="evidence" value="ECO:0007669"/>
    <property type="project" value="TreeGrafter"/>
</dbReference>
<feature type="transmembrane region" description="Helical" evidence="6">
    <location>
        <begin position="218"/>
        <end position="237"/>
    </location>
</feature>
<dbReference type="InterPro" id="IPR043130">
    <property type="entry name" value="CDP-OH_PTrfase_TM_dom"/>
</dbReference>
<keyword evidence="6" id="KW-0812">Transmembrane</keyword>
<dbReference type="PIRSF" id="PIRSF015665">
    <property type="entry name" value="CHOPT"/>
    <property type="match status" value="1"/>
</dbReference>
<feature type="transmembrane region" description="Helical" evidence="6">
    <location>
        <begin position="187"/>
        <end position="206"/>
    </location>
</feature>
<dbReference type="PANTHER" id="PTHR10414:SF36">
    <property type="entry name" value="GH11618P"/>
    <property type="match status" value="1"/>
</dbReference>
<evidence type="ECO:0000313" key="8">
    <source>
        <dbReference type="EMBL" id="JAD11322.1"/>
    </source>
</evidence>
<protein>
    <submittedName>
        <fullName evidence="7">Ethanolaminephosphotransferase 1</fullName>
    </submittedName>
</protein>
<dbReference type="GO" id="GO:0005789">
    <property type="term" value="C:endoplasmic reticulum membrane"/>
    <property type="evidence" value="ECO:0007669"/>
    <property type="project" value="TreeGrafter"/>
</dbReference>
<accession>A0A0A1X918</accession>
<dbReference type="OrthoDB" id="196717at2759"/>
<proteinExistence type="inferred from homology"/>
<organism evidence="7">
    <name type="scientific">Zeugodacus cucurbitae</name>
    <name type="common">Melon fruit fly</name>
    <name type="synonym">Bactrocera cucurbitae</name>
    <dbReference type="NCBI Taxonomy" id="28588"/>
    <lineage>
        <taxon>Eukaryota</taxon>
        <taxon>Metazoa</taxon>
        <taxon>Ecdysozoa</taxon>
        <taxon>Arthropoda</taxon>
        <taxon>Hexapoda</taxon>
        <taxon>Insecta</taxon>
        <taxon>Pterygota</taxon>
        <taxon>Neoptera</taxon>
        <taxon>Endopterygota</taxon>
        <taxon>Diptera</taxon>
        <taxon>Brachycera</taxon>
        <taxon>Muscomorpha</taxon>
        <taxon>Tephritoidea</taxon>
        <taxon>Tephritidae</taxon>
        <taxon>Zeugodacus</taxon>
        <taxon>Zeugodacus</taxon>
    </lineage>
</organism>
<dbReference type="AlphaFoldDB" id="A0A0A1X918"/>
<feature type="transmembrane region" description="Helical" evidence="6">
    <location>
        <begin position="257"/>
        <end position="277"/>
    </location>
</feature>
<dbReference type="PROSITE" id="PS00379">
    <property type="entry name" value="CDP_ALCOHOL_P_TRANSF"/>
    <property type="match status" value="1"/>
</dbReference>
<comment type="similarity">
    <text evidence="2 5">Belongs to the CDP-alcohol phosphatidyltransferase class-I family.</text>
</comment>
<reference evidence="7" key="2">
    <citation type="journal article" date="2015" name="Gigascience">
        <title>Reconstructing a comprehensive transcriptome assembly of a white-pupal translocated strain of the pest fruit fly Bactrocera cucurbitae.</title>
        <authorList>
            <person name="Sim S.B."/>
            <person name="Calla B."/>
            <person name="Hall B."/>
            <person name="DeRego T."/>
            <person name="Geib S.M."/>
        </authorList>
    </citation>
    <scope>NUCLEOTIDE SEQUENCE</scope>
</reference>
<dbReference type="Pfam" id="PF01066">
    <property type="entry name" value="CDP-OH_P_transf"/>
    <property type="match status" value="1"/>
</dbReference>
<dbReference type="InterPro" id="IPR014472">
    <property type="entry name" value="CHOPT"/>
</dbReference>
<evidence type="ECO:0000256" key="2">
    <source>
        <dbReference type="ARBA" id="ARBA00010441"/>
    </source>
</evidence>
<evidence type="ECO:0000256" key="4">
    <source>
        <dbReference type="ARBA" id="ARBA00023136"/>
    </source>
</evidence>
<dbReference type="GO" id="GO:0005794">
    <property type="term" value="C:Golgi apparatus"/>
    <property type="evidence" value="ECO:0007669"/>
    <property type="project" value="TreeGrafter"/>
</dbReference>
<evidence type="ECO:0000256" key="5">
    <source>
        <dbReference type="RuleBase" id="RU003750"/>
    </source>
</evidence>
<sequence>MFGIKYLTEAHLKGFDRYKYNSIDTGYISVYVMHPFWNWCVQFLPKWLAPNLITFTGFLLTVVNFILIAYYDWDFQGANHDVHTVPRWVWSVAAINILLYYNLDGMDGKQARRTGTSGPLGELFDHGLDSYSAVLIPIYMFSLFGTNDLPPIHMFFVIWNVFLNFYLTHVEKYNTGVMFLPWGYDCTMWGVSLMLFFTTLVGPEIWHARPFLNLSMANLFEIVLIGSAMVSSHPIIIKNIYLSYKNKTGKMRPFMEAARPLFPFLWLFAITTFWCFYSRNSIIDLSPRILFVLFGTLFSNIACRLIVAQMSDVRCDGFNLLFWPLLATVAVSCFPCYKQVLGTDISADMECWIVQALTIFITIAHLHYGKGVVCEMCDHFKIRCFKVRDTPYMQQTVANNIPKNSSAVLNSHISTQLTESLLSKRSINNKNGPIENKLS</sequence>
<dbReference type="GO" id="GO:0006646">
    <property type="term" value="P:phosphatidylethanolamine biosynthetic process"/>
    <property type="evidence" value="ECO:0007669"/>
    <property type="project" value="TreeGrafter"/>
</dbReference>
<gene>
    <name evidence="7" type="primary">EPT1_1</name>
    <name evidence="8" type="synonym">EPT1_3</name>
    <name evidence="7" type="ORF">g.32854</name>
    <name evidence="8" type="ORF">g.32859</name>
</gene>
<feature type="transmembrane region" description="Helical" evidence="6">
    <location>
        <begin position="52"/>
        <end position="73"/>
    </location>
</feature>
<evidence type="ECO:0000313" key="7">
    <source>
        <dbReference type="EMBL" id="JAD07235.1"/>
    </source>
</evidence>
<keyword evidence="4 6" id="KW-0472">Membrane</keyword>
<comment type="subcellular location">
    <subcellularLocation>
        <location evidence="1">Membrane</location>
    </subcellularLocation>
</comment>
<feature type="transmembrane region" description="Helical" evidence="6">
    <location>
        <begin position="85"/>
        <end position="103"/>
    </location>
</feature>
<feature type="transmembrane region" description="Helical" evidence="6">
    <location>
        <begin position="289"/>
        <end position="308"/>
    </location>
</feature>
<evidence type="ECO:0000256" key="6">
    <source>
        <dbReference type="SAM" id="Phobius"/>
    </source>
</evidence>
<dbReference type="PANTHER" id="PTHR10414">
    <property type="entry name" value="ETHANOLAMINEPHOSPHOTRANSFERASE"/>
    <property type="match status" value="1"/>
</dbReference>